<keyword evidence="3" id="KW-1185">Reference proteome</keyword>
<dbReference type="EMBL" id="QBKR01000063">
    <property type="protein sequence ID" value="PTX46126.1"/>
    <property type="molecule type" value="Genomic_DNA"/>
</dbReference>
<gene>
    <name evidence="2" type="ORF">C8P63_1631</name>
</gene>
<organism evidence="2 3">
    <name type="scientific">Melghirimyces profundicolus</name>
    <dbReference type="NCBI Taxonomy" id="1242148"/>
    <lineage>
        <taxon>Bacteria</taxon>
        <taxon>Bacillati</taxon>
        <taxon>Bacillota</taxon>
        <taxon>Bacilli</taxon>
        <taxon>Bacillales</taxon>
        <taxon>Thermoactinomycetaceae</taxon>
        <taxon>Melghirimyces</taxon>
    </lineage>
</organism>
<comment type="caution">
    <text evidence="2">The sequence shown here is derived from an EMBL/GenBank/DDBJ whole genome shotgun (WGS) entry which is preliminary data.</text>
</comment>
<proteinExistence type="predicted"/>
<dbReference type="AlphaFoldDB" id="A0A2T6AQT8"/>
<evidence type="ECO:0000313" key="2">
    <source>
        <dbReference type="EMBL" id="PTX46126.1"/>
    </source>
</evidence>
<dbReference type="NCBIfam" id="TIGR01643">
    <property type="entry name" value="YD_repeat_2x"/>
    <property type="match status" value="1"/>
</dbReference>
<reference evidence="2 3" key="1">
    <citation type="submission" date="2018-04" db="EMBL/GenBank/DDBJ databases">
        <title>Genomic Encyclopedia of Archaeal and Bacterial Type Strains, Phase II (KMG-II): from individual species to whole genera.</title>
        <authorList>
            <person name="Goeker M."/>
        </authorList>
    </citation>
    <scope>NUCLEOTIDE SEQUENCE [LARGE SCALE GENOMIC DNA]</scope>
    <source>
        <strain evidence="2 3">DSM 45787</strain>
    </source>
</reference>
<evidence type="ECO:0000313" key="3">
    <source>
        <dbReference type="Proteomes" id="UP000244240"/>
    </source>
</evidence>
<dbReference type="InterPro" id="IPR006530">
    <property type="entry name" value="YD"/>
</dbReference>
<dbReference type="Pfam" id="PF25275">
    <property type="entry name" value="Golvesin_C"/>
    <property type="match status" value="1"/>
</dbReference>
<evidence type="ECO:0000259" key="1">
    <source>
        <dbReference type="Pfam" id="PF25275"/>
    </source>
</evidence>
<name>A0A2T6AQT8_9BACL</name>
<protein>
    <submittedName>
        <fullName evidence="2">YD repeat-containing protein</fullName>
    </submittedName>
</protein>
<feature type="non-terminal residue" evidence="2">
    <location>
        <position position="1"/>
    </location>
</feature>
<dbReference type="Gene3D" id="2.180.10.10">
    <property type="entry name" value="RHS repeat-associated core"/>
    <property type="match status" value="1"/>
</dbReference>
<sequence>ASGSETEWKKLGTYAFKAGNTHKITLKDDADGIVVADAVKLVRDNSGETDTEQKDFTYDYDPNGNLTTMTDNSSGAKVDTYAITYNGLNQVAKVEEKKDGVVQKTTSYTYDPNGNPLTRTHDDQIAEYAYDVRDLVEQVTNKKSASDPNPKVTAFTYTPRGQKLKETKANGNTVDYTYYLDGLLKHQVEKKSDGTLVNEHTIEYNAIARPGSEATPGATCAL</sequence>
<feature type="domain" description="Golvesin/Xly CBD-like" evidence="1">
    <location>
        <begin position="6"/>
        <end position="43"/>
    </location>
</feature>
<accession>A0A2T6AQT8</accession>
<dbReference type="RefSeq" id="WP_211308319.1">
    <property type="nucleotide sequence ID" value="NZ_QBKR01000063.1"/>
</dbReference>
<dbReference type="InterPro" id="IPR033803">
    <property type="entry name" value="CBD-like_Golvesin-Xly"/>
</dbReference>
<dbReference type="Proteomes" id="UP000244240">
    <property type="component" value="Unassembled WGS sequence"/>
</dbReference>